<dbReference type="GO" id="GO:0016746">
    <property type="term" value="F:acyltransferase activity"/>
    <property type="evidence" value="ECO:0007669"/>
    <property type="project" value="UniProtKB-KW"/>
</dbReference>
<proteinExistence type="predicted"/>
<reference evidence="2" key="1">
    <citation type="submission" date="2022-09" db="EMBL/GenBank/DDBJ databases">
        <title>Intensive care unit water sources are persistently colonized with multi-drug resistant bacteria and are the site of extensive horizontal gene transfer of antibiotic resistance genes.</title>
        <authorList>
            <person name="Diorio-Toth L."/>
        </authorList>
    </citation>
    <scope>NUCLEOTIDE SEQUENCE</scope>
    <source>
        <strain evidence="2">GD04147</strain>
    </source>
</reference>
<accession>A0AA42KN79</accession>
<evidence type="ECO:0000313" key="2">
    <source>
        <dbReference type="EMBL" id="MDH0145301.1"/>
    </source>
</evidence>
<feature type="compositionally biased region" description="Polar residues" evidence="1">
    <location>
        <begin position="129"/>
        <end position="138"/>
    </location>
</feature>
<comment type="caution">
    <text evidence="2">The sequence shown here is derived from an EMBL/GenBank/DDBJ whole genome shotgun (WGS) entry which is preliminary data.</text>
</comment>
<organism evidence="2 3">
    <name type="scientific">Stutzerimonas stutzeri</name>
    <name type="common">Pseudomonas stutzeri</name>
    <dbReference type="NCBI Taxonomy" id="316"/>
    <lineage>
        <taxon>Bacteria</taxon>
        <taxon>Pseudomonadati</taxon>
        <taxon>Pseudomonadota</taxon>
        <taxon>Gammaproteobacteria</taxon>
        <taxon>Pseudomonadales</taxon>
        <taxon>Pseudomonadaceae</taxon>
        <taxon>Stutzerimonas</taxon>
    </lineage>
</organism>
<sequence length="158" mass="17067">MTHRYAHIDALRAVAVPLVIWMHTSEVLVPIALPSVQSRLHKVAHFFDFGRIGVVVFFHHQRLRDSGVSARPPRRGLSAIPDSAVSLVLAVDTLRFGDHLVDVGQDDYTAGDSLEPEHGAGGGERISATEDQLASTVCMSKRSPASSGRKFSGSRGSE</sequence>
<dbReference type="Proteomes" id="UP001158076">
    <property type="component" value="Unassembled WGS sequence"/>
</dbReference>
<feature type="region of interest" description="Disordered" evidence="1">
    <location>
        <begin position="107"/>
        <end position="158"/>
    </location>
</feature>
<evidence type="ECO:0000256" key="1">
    <source>
        <dbReference type="SAM" id="MobiDB-lite"/>
    </source>
</evidence>
<protein>
    <submittedName>
        <fullName evidence="2">Acyltransferase</fullName>
    </submittedName>
</protein>
<name>A0AA42KN79_STUST</name>
<dbReference type="RefSeq" id="WP_279647974.1">
    <property type="nucleotide sequence ID" value="NZ_JAODZE010000002.1"/>
</dbReference>
<keyword evidence="2" id="KW-0808">Transferase</keyword>
<keyword evidence="2" id="KW-0012">Acyltransferase</keyword>
<dbReference type="EMBL" id="JAODZE010000002">
    <property type="protein sequence ID" value="MDH0145301.1"/>
    <property type="molecule type" value="Genomic_DNA"/>
</dbReference>
<gene>
    <name evidence="2" type="ORF">N7335_02730</name>
</gene>
<dbReference type="AlphaFoldDB" id="A0AA42KN79"/>
<feature type="compositionally biased region" description="Low complexity" evidence="1">
    <location>
        <begin position="146"/>
        <end position="158"/>
    </location>
</feature>
<evidence type="ECO:0000313" key="3">
    <source>
        <dbReference type="Proteomes" id="UP001158076"/>
    </source>
</evidence>